<dbReference type="EMBL" id="VUJX02000007">
    <property type="protein sequence ID" value="KAL0933715.1"/>
    <property type="molecule type" value="Genomic_DNA"/>
</dbReference>
<organism evidence="1 2">
    <name type="scientific">Colletotrichum truncatum</name>
    <name type="common">Anthracnose fungus</name>
    <name type="synonym">Colletotrichum capsici</name>
    <dbReference type="NCBI Taxonomy" id="5467"/>
    <lineage>
        <taxon>Eukaryota</taxon>
        <taxon>Fungi</taxon>
        <taxon>Dikarya</taxon>
        <taxon>Ascomycota</taxon>
        <taxon>Pezizomycotina</taxon>
        <taxon>Sordariomycetes</taxon>
        <taxon>Hypocreomycetidae</taxon>
        <taxon>Glomerellales</taxon>
        <taxon>Glomerellaceae</taxon>
        <taxon>Colletotrichum</taxon>
        <taxon>Colletotrichum truncatum species complex</taxon>
    </lineage>
</organism>
<reference evidence="1 2" key="1">
    <citation type="journal article" date="2020" name="Phytopathology">
        <title>Genome Sequence Resources of Colletotrichum truncatum, C. plurivorum, C. musicola, and C. sojae: Four Species Pathogenic to Soybean (Glycine max).</title>
        <authorList>
            <person name="Rogerio F."/>
            <person name="Boufleur T.R."/>
            <person name="Ciampi-Guillardi M."/>
            <person name="Sukno S.A."/>
            <person name="Thon M.R."/>
            <person name="Massola Junior N.S."/>
            <person name="Baroncelli R."/>
        </authorList>
    </citation>
    <scope>NUCLEOTIDE SEQUENCE [LARGE SCALE GENOMIC DNA]</scope>
    <source>
        <strain evidence="1 2">CMES1059</strain>
    </source>
</reference>
<accession>A0ACC3YP68</accession>
<dbReference type="Proteomes" id="UP000805649">
    <property type="component" value="Unassembled WGS sequence"/>
</dbReference>
<protein>
    <submittedName>
        <fullName evidence="1">FAD-binding domain containing protein</fullName>
    </submittedName>
</protein>
<comment type="caution">
    <text evidence="1">The sequence shown here is derived from an EMBL/GenBank/DDBJ whole genome shotgun (WGS) entry which is preliminary data.</text>
</comment>
<gene>
    <name evidence="1" type="ORF">CTRU02_210514</name>
</gene>
<name>A0ACC3YP68_COLTU</name>
<keyword evidence="2" id="KW-1185">Reference proteome</keyword>
<evidence type="ECO:0000313" key="2">
    <source>
        <dbReference type="Proteomes" id="UP000805649"/>
    </source>
</evidence>
<sequence>MAISSTIKNPSAPQAAGPKVAIIGAGLTGLITAHGLKKHGFDVTVYERDVSVDARPRDWTILIHWGMATLTELLPERALKKIPSAVCNPYLDFSEWDESIPGYDGNSGEMLFKNPTPGARRVSRRRFRKVLVEGLDIKWGKTLGSLSAVDDDTMHLTFDDGTSVDANYVLGTDGVSSKVRELLVGVEAAKPIPSGFMIANCIVKYGDAEKVNMIVKSHPVCALMLGSGVMAGCGVMSVEDPNDVASWETFWVKVWKGQPVRLNGQQAIEYIQADLTGLCEPFRSAVDWTPKGSPCYIDEMNYWIPSAWETYDGKVTLAGDAAHPMLPFRGQGLQHAIIDSHHFVDALVRLRKTGDASMREETLAIYGADVVARGCTAVSQSLSEAENALNKDTVGSMLMVTQGHGRSV</sequence>
<evidence type="ECO:0000313" key="1">
    <source>
        <dbReference type="EMBL" id="KAL0933715.1"/>
    </source>
</evidence>
<proteinExistence type="predicted"/>